<feature type="non-terminal residue" evidence="1">
    <location>
        <position position="1"/>
    </location>
</feature>
<sequence>MDRNMIDAVSGGALMDKTLVAARHLISNMAKIGKPVDKDHIFNKAACCWLASTSCATRTKILGTTIPSTTASANATAGE</sequence>
<dbReference type="AlphaFoldDB" id="A0A371HBB6"/>
<evidence type="ECO:0000313" key="2">
    <source>
        <dbReference type="Proteomes" id="UP000257109"/>
    </source>
</evidence>
<gene>
    <name evidence="1" type="ORF">CR513_16779</name>
</gene>
<dbReference type="Proteomes" id="UP000257109">
    <property type="component" value="Unassembled WGS sequence"/>
</dbReference>
<organism evidence="1 2">
    <name type="scientific">Mucuna pruriens</name>
    <name type="common">Velvet bean</name>
    <name type="synonym">Dolichos pruriens</name>
    <dbReference type="NCBI Taxonomy" id="157652"/>
    <lineage>
        <taxon>Eukaryota</taxon>
        <taxon>Viridiplantae</taxon>
        <taxon>Streptophyta</taxon>
        <taxon>Embryophyta</taxon>
        <taxon>Tracheophyta</taxon>
        <taxon>Spermatophyta</taxon>
        <taxon>Magnoliopsida</taxon>
        <taxon>eudicotyledons</taxon>
        <taxon>Gunneridae</taxon>
        <taxon>Pentapetalae</taxon>
        <taxon>rosids</taxon>
        <taxon>fabids</taxon>
        <taxon>Fabales</taxon>
        <taxon>Fabaceae</taxon>
        <taxon>Papilionoideae</taxon>
        <taxon>50 kb inversion clade</taxon>
        <taxon>NPAAA clade</taxon>
        <taxon>indigoferoid/millettioid clade</taxon>
        <taxon>Phaseoleae</taxon>
        <taxon>Mucuna</taxon>
    </lineage>
</organism>
<comment type="caution">
    <text evidence="1">The sequence shown here is derived from an EMBL/GenBank/DDBJ whole genome shotgun (WGS) entry which is preliminary data.</text>
</comment>
<proteinExistence type="predicted"/>
<keyword evidence="2" id="KW-1185">Reference proteome</keyword>
<reference evidence="1" key="1">
    <citation type="submission" date="2018-05" db="EMBL/GenBank/DDBJ databases">
        <title>Draft genome of Mucuna pruriens seed.</title>
        <authorList>
            <person name="Nnadi N.E."/>
            <person name="Vos R."/>
            <person name="Hasami M.H."/>
            <person name="Devisetty U.K."/>
            <person name="Aguiy J.C."/>
        </authorList>
    </citation>
    <scope>NUCLEOTIDE SEQUENCE [LARGE SCALE GENOMIC DNA]</scope>
    <source>
        <strain evidence="1">JCA_2017</strain>
    </source>
</reference>
<name>A0A371HBB6_MUCPR</name>
<protein>
    <submittedName>
        <fullName evidence="1">Uncharacterized protein</fullName>
    </submittedName>
</protein>
<evidence type="ECO:0000313" key="1">
    <source>
        <dbReference type="EMBL" id="RDY00091.1"/>
    </source>
</evidence>
<dbReference type="EMBL" id="QJKJ01003075">
    <property type="protein sequence ID" value="RDY00091.1"/>
    <property type="molecule type" value="Genomic_DNA"/>
</dbReference>
<accession>A0A371HBB6</accession>
<dbReference type="OrthoDB" id="2007669at2759"/>